<dbReference type="EMBL" id="JARKIB010000155">
    <property type="protein sequence ID" value="KAJ7731044.1"/>
    <property type="molecule type" value="Genomic_DNA"/>
</dbReference>
<reference evidence="2" key="1">
    <citation type="submission" date="2023-03" db="EMBL/GenBank/DDBJ databases">
        <title>Massive genome expansion in bonnet fungi (Mycena s.s.) driven by repeated elements and novel gene families across ecological guilds.</title>
        <authorList>
            <consortium name="Lawrence Berkeley National Laboratory"/>
            <person name="Harder C.B."/>
            <person name="Miyauchi S."/>
            <person name="Viragh M."/>
            <person name="Kuo A."/>
            <person name="Thoen E."/>
            <person name="Andreopoulos B."/>
            <person name="Lu D."/>
            <person name="Skrede I."/>
            <person name="Drula E."/>
            <person name="Henrissat B."/>
            <person name="Morin E."/>
            <person name="Kohler A."/>
            <person name="Barry K."/>
            <person name="LaButti K."/>
            <person name="Morin E."/>
            <person name="Salamov A."/>
            <person name="Lipzen A."/>
            <person name="Mereny Z."/>
            <person name="Hegedus B."/>
            <person name="Baldrian P."/>
            <person name="Stursova M."/>
            <person name="Weitz H."/>
            <person name="Taylor A."/>
            <person name="Grigoriev I.V."/>
            <person name="Nagy L.G."/>
            <person name="Martin F."/>
            <person name="Kauserud H."/>
        </authorList>
    </citation>
    <scope>NUCLEOTIDE SEQUENCE</scope>
    <source>
        <strain evidence="2">CBHHK182m</strain>
    </source>
</reference>
<gene>
    <name evidence="2" type="ORF">B0H16DRAFT_1469291</name>
</gene>
<proteinExistence type="predicted"/>
<evidence type="ECO:0000313" key="3">
    <source>
        <dbReference type="Proteomes" id="UP001215598"/>
    </source>
</evidence>
<keyword evidence="3" id="KW-1185">Reference proteome</keyword>
<sequence length="504" mass="56577">MPWVRTRRNTRRPEIRRMKVKDRGMNNLLGFGATLLKIRPAKEQHGASAQKKARRAKGGRLDKSTHRPLLHPNCATWYIVSLHRAAELRAGVRIAAPEDGVLWKEGGWKRTELEGGEVGINLELGGGEIRRIAAHERRALREIATTSEKSSADSCRGRWSRWVNCRSSAHVISFCLALKLGFLVGAEGNEGREGRKGGQVVRLVVARCPWLYSACPCVAEERPAMVADGEKEDVFRRRSARVYSLGERSARTALMRLVFNLADGALNLTERGVEREDNLAFNSGPILHPTESPYNFAWLFETRVLYSSFGMVLAENLWLETFERVIEDPDRRGVGSVAEGISCTIVQHSTFGLGTRGSQLNIELEEDTVIVSARWRSERFLSRIKSASDEPPVDTNLAWEPEVDESLSLRIHGTPVSNSVGLEHRYEQKQTDDARRPNWMCESADQAKVAWWQEARLSGGAGNHWIKSAPVFPRFISVDYIRGSGFSNPITLFSTLFLTDTRTN</sequence>
<protein>
    <submittedName>
        <fullName evidence="2">Uncharacterized protein</fullName>
    </submittedName>
</protein>
<evidence type="ECO:0000256" key="1">
    <source>
        <dbReference type="SAM" id="MobiDB-lite"/>
    </source>
</evidence>
<dbReference type="Proteomes" id="UP001215598">
    <property type="component" value="Unassembled WGS sequence"/>
</dbReference>
<dbReference type="AlphaFoldDB" id="A0AAD7MTA9"/>
<feature type="region of interest" description="Disordered" evidence="1">
    <location>
        <begin position="40"/>
        <end position="67"/>
    </location>
</feature>
<organism evidence="2 3">
    <name type="scientific">Mycena metata</name>
    <dbReference type="NCBI Taxonomy" id="1033252"/>
    <lineage>
        <taxon>Eukaryota</taxon>
        <taxon>Fungi</taxon>
        <taxon>Dikarya</taxon>
        <taxon>Basidiomycota</taxon>
        <taxon>Agaricomycotina</taxon>
        <taxon>Agaricomycetes</taxon>
        <taxon>Agaricomycetidae</taxon>
        <taxon>Agaricales</taxon>
        <taxon>Marasmiineae</taxon>
        <taxon>Mycenaceae</taxon>
        <taxon>Mycena</taxon>
    </lineage>
</organism>
<accession>A0AAD7MTA9</accession>
<evidence type="ECO:0000313" key="2">
    <source>
        <dbReference type="EMBL" id="KAJ7731044.1"/>
    </source>
</evidence>
<comment type="caution">
    <text evidence="2">The sequence shown here is derived from an EMBL/GenBank/DDBJ whole genome shotgun (WGS) entry which is preliminary data.</text>
</comment>
<name>A0AAD7MTA9_9AGAR</name>